<dbReference type="InterPro" id="IPR001173">
    <property type="entry name" value="Glyco_trans_2-like"/>
</dbReference>
<keyword evidence="1" id="KW-0812">Transmembrane</keyword>
<dbReference type="EMBL" id="UINC01020034">
    <property type="protein sequence ID" value="SVA84528.1"/>
    <property type="molecule type" value="Genomic_DNA"/>
</dbReference>
<dbReference type="PANTHER" id="PTHR22916:SF3">
    <property type="entry name" value="UDP-GLCNAC:BETAGAL BETA-1,3-N-ACETYLGLUCOSAMINYLTRANSFERASE-LIKE PROTEIN 1"/>
    <property type="match status" value="1"/>
</dbReference>
<evidence type="ECO:0000256" key="1">
    <source>
        <dbReference type="SAM" id="Phobius"/>
    </source>
</evidence>
<dbReference type="PANTHER" id="PTHR22916">
    <property type="entry name" value="GLYCOSYLTRANSFERASE"/>
    <property type="match status" value="1"/>
</dbReference>
<keyword evidence="1" id="KW-1133">Transmembrane helix</keyword>
<protein>
    <recommendedName>
        <fullName evidence="2">Glycosyltransferase 2-like domain-containing protein</fullName>
    </recommendedName>
</protein>
<organism evidence="3">
    <name type="scientific">marine metagenome</name>
    <dbReference type="NCBI Taxonomy" id="408172"/>
    <lineage>
        <taxon>unclassified sequences</taxon>
        <taxon>metagenomes</taxon>
        <taxon>ecological metagenomes</taxon>
    </lineage>
</organism>
<feature type="transmembrane region" description="Helical" evidence="1">
    <location>
        <begin position="261"/>
        <end position="281"/>
    </location>
</feature>
<name>A0A381Z5L2_9ZZZZ</name>
<dbReference type="SUPFAM" id="SSF53448">
    <property type="entry name" value="Nucleotide-diphospho-sugar transferases"/>
    <property type="match status" value="1"/>
</dbReference>
<evidence type="ECO:0000259" key="2">
    <source>
        <dbReference type="Pfam" id="PF00535"/>
    </source>
</evidence>
<sequence length="347" mass="39726">MLASVKVKNFNISVVIPALNAEDYLPGLLEKIESQTLIPKEIVIVDSSLSKKTADIIEKWKGSIPIIYQRVDFAYPGHARNIGVELAKEEWIAFIDCRMIPDCDWLELSASTAEKSGAKFVGALRISDADTHFKQILRAVTEGCGTTRSLAGSIVLKKTFEETGGFISDVRAGEDLEWMHRLKSLGFKISWMTTPSITYYGFVESLSEAVKKWHEYAFSKSDFEIRNNQKTIYMLSLLFATFFFVFNWNAIFAAWDTTSIYYLPHVTKIFMLVVFAVYVGYRGIIRPHQLKVKLSFLLPWRWLKVSFVGLCLDLAKTPGLSWGAILLLYRRMRSIRDDFRIWKKPDV</sequence>
<proteinExistence type="predicted"/>
<gene>
    <name evidence="3" type="ORF">METZ01_LOCUS137382</name>
</gene>
<dbReference type="InterPro" id="IPR029044">
    <property type="entry name" value="Nucleotide-diphossugar_trans"/>
</dbReference>
<feature type="transmembrane region" description="Helical" evidence="1">
    <location>
        <begin position="232"/>
        <end position="255"/>
    </location>
</feature>
<feature type="domain" description="Glycosyltransferase 2-like" evidence="2">
    <location>
        <begin position="13"/>
        <end position="127"/>
    </location>
</feature>
<evidence type="ECO:0000313" key="3">
    <source>
        <dbReference type="EMBL" id="SVA84528.1"/>
    </source>
</evidence>
<dbReference type="GO" id="GO:0016758">
    <property type="term" value="F:hexosyltransferase activity"/>
    <property type="evidence" value="ECO:0007669"/>
    <property type="project" value="UniProtKB-ARBA"/>
</dbReference>
<accession>A0A381Z5L2</accession>
<dbReference type="AlphaFoldDB" id="A0A381Z5L2"/>
<dbReference type="Pfam" id="PF00535">
    <property type="entry name" value="Glycos_transf_2"/>
    <property type="match status" value="1"/>
</dbReference>
<dbReference type="Gene3D" id="3.90.550.10">
    <property type="entry name" value="Spore Coat Polysaccharide Biosynthesis Protein SpsA, Chain A"/>
    <property type="match status" value="1"/>
</dbReference>
<reference evidence="3" key="1">
    <citation type="submission" date="2018-05" db="EMBL/GenBank/DDBJ databases">
        <authorList>
            <person name="Lanie J.A."/>
            <person name="Ng W.-L."/>
            <person name="Kazmierczak K.M."/>
            <person name="Andrzejewski T.M."/>
            <person name="Davidsen T.M."/>
            <person name="Wayne K.J."/>
            <person name="Tettelin H."/>
            <person name="Glass J.I."/>
            <person name="Rusch D."/>
            <person name="Podicherti R."/>
            <person name="Tsui H.-C.T."/>
            <person name="Winkler M.E."/>
        </authorList>
    </citation>
    <scope>NUCLEOTIDE SEQUENCE</scope>
</reference>
<keyword evidence="1" id="KW-0472">Membrane</keyword>
<feature type="transmembrane region" description="Helical" evidence="1">
    <location>
        <begin position="302"/>
        <end position="329"/>
    </location>
</feature>